<accession>A0ABD7GSR9</accession>
<comment type="caution">
    <text evidence="1">The sequence shown here is derived from an EMBL/GenBank/DDBJ whole genome shotgun (WGS) entry which is preliminary data.</text>
</comment>
<proteinExistence type="predicted"/>
<dbReference type="Proteomes" id="UP000255291">
    <property type="component" value="Unassembled WGS sequence"/>
</dbReference>
<dbReference type="EMBL" id="QRBW01000039">
    <property type="protein sequence ID" value="RDT58455.1"/>
    <property type="molecule type" value="Genomic_DNA"/>
</dbReference>
<organism evidence="1 2">
    <name type="scientific">Enterobacter roggenkampii</name>
    <dbReference type="NCBI Taxonomy" id="1812935"/>
    <lineage>
        <taxon>Bacteria</taxon>
        <taxon>Pseudomonadati</taxon>
        <taxon>Pseudomonadota</taxon>
        <taxon>Gammaproteobacteria</taxon>
        <taxon>Enterobacterales</taxon>
        <taxon>Enterobacteriaceae</taxon>
        <taxon>Enterobacter</taxon>
        <taxon>Enterobacter cloacae complex</taxon>
    </lineage>
</organism>
<gene>
    <name evidence="1" type="ORF">DXF87_17575</name>
</gene>
<evidence type="ECO:0000313" key="1">
    <source>
        <dbReference type="EMBL" id="RDT58455.1"/>
    </source>
</evidence>
<evidence type="ECO:0000313" key="2">
    <source>
        <dbReference type="Proteomes" id="UP000255291"/>
    </source>
</evidence>
<name>A0ABD7GSR9_9ENTR</name>
<protein>
    <submittedName>
        <fullName evidence="1">Uncharacterized protein</fullName>
    </submittedName>
</protein>
<sequence>MIALQKLFYKNGDAISGRGWDDTRLQKPDRRLLSRYRHEFRYTVWLRIQRFTISFTPGGKLAG</sequence>
<dbReference type="AlphaFoldDB" id="A0ABD7GSR9"/>
<reference evidence="1 2" key="1">
    <citation type="submission" date="2018-07" db="EMBL/GenBank/DDBJ databases">
        <title>The use of a cohorting ward and systematic surveillance cultures for the control of a Klebsiella pneumoniae carbapenemase (KPC)-producing Enterobacteriaceae outbreak.</title>
        <authorList>
            <person name="Doi Y."/>
        </authorList>
    </citation>
    <scope>NUCLEOTIDE SEQUENCE [LARGE SCALE GENOMIC DNA]</scope>
    <source>
        <strain evidence="1 2">1-RC-17-04017</strain>
    </source>
</reference>